<dbReference type="Pfam" id="PF00102">
    <property type="entry name" value="Y_phosphatase"/>
    <property type="match status" value="2"/>
</dbReference>
<sequence length="187" mass="21111">VKFATDRPSIERFESVLIVHGRQEISDKTPQTNVLTELHKQVNEKPSSFDDFLEHPNLNRFPNVLCLDRSRVRVSKAYGTGDYCHASYVDSLEQKNGYILSQAPFSSETEELFWRMVLDAYPKIILVLGSLSVKTIESKLEKRTGPTVLVCPSGATRCGTYAAVDVILSRILKEKRVNLFSFATARL</sequence>
<organism evidence="3 4">
    <name type="scientific">Heligmosomoides polygyrus</name>
    <name type="common">Parasitic roundworm</name>
    <dbReference type="NCBI Taxonomy" id="6339"/>
    <lineage>
        <taxon>Eukaryota</taxon>
        <taxon>Metazoa</taxon>
        <taxon>Ecdysozoa</taxon>
        <taxon>Nematoda</taxon>
        <taxon>Chromadorea</taxon>
        <taxon>Rhabditida</taxon>
        <taxon>Rhabditina</taxon>
        <taxon>Rhabditomorpha</taxon>
        <taxon>Strongyloidea</taxon>
        <taxon>Heligmosomidae</taxon>
        <taxon>Heligmosomoides</taxon>
    </lineage>
</organism>
<keyword evidence="3" id="KW-1185">Reference proteome</keyword>
<proteinExistence type="predicted"/>
<dbReference type="InterPro" id="IPR000242">
    <property type="entry name" value="PTP_cat"/>
</dbReference>
<dbReference type="InterPro" id="IPR052782">
    <property type="entry name" value="Oocyte-zygote_transition_reg"/>
</dbReference>
<dbReference type="InterPro" id="IPR029021">
    <property type="entry name" value="Prot-tyrosine_phosphatase-like"/>
</dbReference>
<gene>
    <name evidence="2" type="ORF">HPBE_LOCUS5625</name>
</gene>
<dbReference type="OrthoDB" id="5843582at2759"/>
<dbReference type="EMBL" id="UZAH01025510">
    <property type="protein sequence ID" value="VDO65263.1"/>
    <property type="molecule type" value="Genomic_DNA"/>
</dbReference>
<feature type="domain" description="Tyrosine-protein phosphatase" evidence="1">
    <location>
        <begin position="59"/>
        <end position="161"/>
    </location>
</feature>
<name>A0A183FG74_HELPZ</name>
<dbReference type="Proteomes" id="UP000050761">
    <property type="component" value="Unassembled WGS sequence"/>
</dbReference>
<accession>A0A3P7YKP7</accession>
<evidence type="ECO:0000313" key="4">
    <source>
        <dbReference type="WBParaSite" id="HPBE_0000562401-mRNA-1"/>
    </source>
</evidence>
<dbReference type="WBParaSite" id="HPBE_0000562401-mRNA-1">
    <property type="protein sequence ID" value="HPBE_0000562401-mRNA-1"/>
    <property type="gene ID" value="HPBE_0000562401"/>
</dbReference>
<reference evidence="4" key="2">
    <citation type="submission" date="2019-09" db="UniProtKB">
        <authorList>
            <consortium name="WormBaseParasite"/>
        </authorList>
    </citation>
    <scope>IDENTIFICATION</scope>
</reference>
<dbReference type="PANTHER" id="PTHR46163:SF5">
    <property type="entry name" value="TYROSINE-PROTEIN PHOSPHATASE"/>
    <property type="match status" value="1"/>
</dbReference>
<dbReference type="GO" id="GO:0004725">
    <property type="term" value="F:protein tyrosine phosphatase activity"/>
    <property type="evidence" value="ECO:0007669"/>
    <property type="project" value="InterPro"/>
</dbReference>
<evidence type="ECO:0000313" key="2">
    <source>
        <dbReference type="EMBL" id="VDO65263.1"/>
    </source>
</evidence>
<evidence type="ECO:0000259" key="1">
    <source>
        <dbReference type="PROSITE" id="PS50055"/>
    </source>
</evidence>
<dbReference type="SUPFAM" id="SSF52799">
    <property type="entry name" value="(Phosphotyrosine protein) phosphatases II"/>
    <property type="match status" value="1"/>
</dbReference>
<dbReference type="PROSITE" id="PS50055">
    <property type="entry name" value="TYR_PHOSPHATASE_PTP"/>
    <property type="match status" value="1"/>
</dbReference>
<dbReference type="PANTHER" id="PTHR46163">
    <property type="entry name" value="TYROSINE-PROTEIN PHOSPHATASE-RELATED"/>
    <property type="match status" value="1"/>
</dbReference>
<protein>
    <submittedName>
        <fullName evidence="4">Tyrosine-protein phosphatase domain-containing protein</fullName>
    </submittedName>
</protein>
<dbReference type="SMART" id="SM00194">
    <property type="entry name" value="PTPc"/>
    <property type="match status" value="1"/>
</dbReference>
<dbReference type="AlphaFoldDB" id="A0A183FG74"/>
<reference evidence="2 3" key="1">
    <citation type="submission" date="2018-11" db="EMBL/GenBank/DDBJ databases">
        <authorList>
            <consortium name="Pathogen Informatics"/>
        </authorList>
    </citation>
    <scope>NUCLEOTIDE SEQUENCE [LARGE SCALE GENOMIC DNA]</scope>
</reference>
<dbReference type="Gene3D" id="3.90.190.10">
    <property type="entry name" value="Protein tyrosine phosphatase superfamily"/>
    <property type="match status" value="2"/>
</dbReference>
<evidence type="ECO:0000313" key="3">
    <source>
        <dbReference type="Proteomes" id="UP000050761"/>
    </source>
</evidence>
<accession>A0A183FG74</accession>